<accession>A0ABU1WAE8</accession>
<protein>
    <submittedName>
        <fullName evidence="1">Uncharacterized protein</fullName>
    </submittedName>
</protein>
<sequence length="190" mass="21013">MTEATSIWSYWGNVATVRLEAAVLLSCGIDPRGKDETEIRQLPFANARYQIARSHIQDGTLPTYATVEDRHYVRGFSTGVKLAEFRAWGESLPSPFTFPDEFPKAAKPEPAASAAPAGRWPWGEHETQLLRKLSAAADRFWKLYDPEDASTAPTNDAVVAWLKEQGVAERNAQVMATILRADGLPTGPRK</sequence>
<reference evidence="1 2" key="1">
    <citation type="submission" date="2023-07" db="EMBL/GenBank/DDBJ databases">
        <title>Sorghum-associated microbial communities from plants grown in Nebraska, USA.</title>
        <authorList>
            <person name="Schachtman D."/>
        </authorList>
    </citation>
    <scope>NUCLEOTIDE SEQUENCE [LARGE SCALE GENOMIC DNA]</scope>
    <source>
        <strain evidence="1 2">BE198</strain>
    </source>
</reference>
<dbReference type="RefSeq" id="WP_310060575.1">
    <property type="nucleotide sequence ID" value="NZ_JAVDVY010000001.1"/>
</dbReference>
<evidence type="ECO:0000313" key="1">
    <source>
        <dbReference type="EMBL" id="MDR7134402.1"/>
    </source>
</evidence>
<organism evidence="1 2">
    <name type="scientific">Lysobacter niastensis</name>
    <dbReference type="NCBI Taxonomy" id="380629"/>
    <lineage>
        <taxon>Bacteria</taxon>
        <taxon>Pseudomonadati</taxon>
        <taxon>Pseudomonadota</taxon>
        <taxon>Gammaproteobacteria</taxon>
        <taxon>Lysobacterales</taxon>
        <taxon>Lysobacteraceae</taxon>
        <taxon>Lysobacter</taxon>
    </lineage>
</organism>
<name>A0ABU1WAE8_9GAMM</name>
<proteinExistence type="predicted"/>
<gene>
    <name evidence="1" type="ORF">J2X06_001586</name>
</gene>
<dbReference type="EMBL" id="JAVDVY010000001">
    <property type="protein sequence ID" value="MDR7134402.1"/>
    <property type="molecule type" value="Genomic_DNA"/>
</dbReference>
<evidence type="ECO:0000313" key="2">
    <source>
        <dbReference type="Proteomes" id="UP001251524"/>
    </source>
</evidence>
<comment type="caution">
    <text evidence="1">The sequence shown here is derived from an EMBL/GenBank/DDBJ whole genome shotgun (WGS) entry which is preliminary data.</text>
</comment>
<keyword evidence="2" id="KW-1185">Reference proteome</keyword>
<dbReference type="Proteomes" id="UP001251524">
    <property type="component" value="Unassembled WGS sequence"/>
</dbReference>